<dbReference type="Gene3D" id="1.10.3730.20">
    <property type="match status" value="1"/>
</dbReference>
<evidence type="ECO:0000256" key="7">
    <source>
        <dbReference type="RuleBase" id="RU003942"/>
    </source>
</evidence>
<dbReference type="InterPro" id="IPR045324">
    <property type="entry name" value="Small_multidrug_res"/>
</dbReference>
<evidence type="ECO:0000256" key="2">
    <source>
        <dbReference type="ARBA" id="ARBA00022448"/>
    </source>
</evidence>
<dbReference type="PANTHER" id="PTHR30561">
    <property type="entry name" value="SMR FAMILY PROTON-DEPENDENT DRUG EFFLUX TRANSPORTER SUGE"/>
    <property type="match status" value="1"/>
</dbReference>
<feature type="transmembrane region" description="Helical" evidence="8">
    <location>
        <begin position="34"/>
        <end position="51"/>
    </location>
</feature>
<protein>
    <submittedName>
        <fullName evidence="9">Quaternary ammonium compound-resistance protein SugE</fullName>
    </submittedName>
</protein>
<dbReference type="STRING" id="418495.SAMN05216215_1007152"/>
<dbReference type="EMBL" id="FNOK01000007">
    <property type="protein sequence ID" value="SDX08266.1"/>
    <property type="molecule type" value="Genomic_DNA"/>
</dbReference>
<dbReference type="PANTHER" id="PTHR30561:SF21">
    <property type="entry name" value="MOLECULAR CHAPERONE"/>
    <property type="match status" value="1"/>
</dbReference>
<evidence type="ECO:0000256" key="3">
    <source>
        <dbReference type="ARBA" id="ARBA00022475"/>
    </source>
</evidence>
<sequence length="108" mass="11102">MMAWIILMVSGVFEAGWAISLKLSHGFSRLIPTVSFFVLAAISFAGLAYAMRTLPAGPAYAVWTGIGAALTAIIGMVWLGDGVSALKLVSIVLIVAGVIGLNLAGASH</sequence>
<keyword evidence="3" id="KW-1003">Cell membrane</keyword>
<comment type="similarity">
    <text evidence="7">Belongs to the drug/metabolite transporter (DMT) superfamily. Small multidrug resistance (SMR) (TC 2.A.7.1) family.</text>
</comment>
<evidence type="ECO:0000256" key="6">
    <source>
        <dbReference type="ARBA" id="ARBA00023136"/>
    </source>
</evidence>
<accession>A0A1H2YT14</accession>
<name>A0A1H2YT14_9PSEU</name>
<dbReference type="FunFam" id="1.10.3730.20:FF:000001">
    <property type="entry name" value="Quaternary ammonium compound resistance transporter SugE"/>
    <property type="match status" value="1"/>
</dbReference>
<keyword evidence="6 8" id="KW-0472">Membrane</keyword>
<gene>
    <name evidence="9" type="ORF">SAMN05216215_1007152</name>
</gene>
<feature type="transmembrane region" description="Helical" evidence="8">
    <location>
        <begin position="58"/>
        <end position="79"/>
    </location>
</feature>
<evidence type="ECO:0000313" key="9">
    <source>
        <dbReference type="EMBL" id="SDX08266.1"/>
    </source>
</evidence>
<keyword evidence="5 8" id="KW-1133">Transmembrane helix</keyword>
<dbReference type="Pfam" id="PF00893">
    <property type="entry name" value="Multi_Drug_Res"/>
    <property type="match status" value="1"/>
</dbReference>
<dbReference type="InterPro" id="IPR000390">
    <property type="entry name" value="Small_drug/metabolite_transptr"/>
</dbReference>
<dbReference type="GO" id="GO:0022857">
    <property type="term" value="F:transmembrane transporter activity"/>
    <property type="evidence" value="ECO:0007669"/>
    <property type="project" value="InterPro"/>
</dbReference>
<comment type="subcellular location">
    <subcellularLocation>
        <location evidence="1 7">Cell membrane</location>
        <topology evidence="1 7">Multi-pass membrane protein</topology>
    </subcellularLocation>
</comment>
<dbReference type="Proteomes" id="UP000199529">
    <property type="component" value="Unassembled WGS sequence"/>
</dbReference>
<keyword evidence="2" id="KW-0813">Transport</keyword>
<evidence type="ECO:0000256" key="4">
    <source>
        <dbReference type="ARBA" id="ARBA00022692"/>
    </source>
</evidence>
<evidence type="ECO:0000313" key="10">
    <source>
        <dbReference type="Proteomes" id="UP000199529"/>
    </source>
</evidence>
<keyword evidence="10" id="KW-1185">Reference proteome</keyword>
<organism evidence="9 10">
    <name type="scientific">Saccharopolyspora shandongensis</name>
    <dbReference type="NCBI Taxonomy" id="418495"/>
    <lineage>
        <taxon>Bacteria</taxon>
        <taxon>Bacillati</taxon>
        <taxon>Actinomycetota</taxon>
        <taxon>Actinomycetes</taxon>
        <taxon>Pseudonocardiales</taxon>
        <taxon>Pseudonocardiaceae</taxon>
        <taxon>Saccharopolyspora</taxon>
    </lineage>
</organism>
<dbReference type="GO" id="GO:0005886">
    <property type="term" value="C:plasma membrane"/>
    <property type="evidence" value="ECO:0007669"/>
    <property type="project" value="UniProtKB-SubCell"/>
</dbReference>
<evidence type="ECO:0000256" key="5">
    <source>
        <dbReference type="ARBA" id="ARBA00022989"/>
    </source>
</evidence>
<evidence type="ECO:0000256" key="8">
    <source>
        <dbReference type="SAM" id="Phobius"/>
    </source>
</evidence>
<feature type="transmembrane region" description="Helical" evidence="8">
    <location>
        <begin position="85"/>
        <end position="104"/>
    </location>
</feature>
<keyword evidence="4 7" id="KW-0812">Transmembrane</keyword>
<dbReference type="SUPFAM" id="SSF103481">
    <property type="entry name" value="Multidrug resistance efflux transporter EmrE"/>
    <property type="match status" value="1"/>
</dbReference>
<dbReference type="InterPro" id="IPR037185">
    <property type="entry name" value="EmrE-like"/>
</dbReference>
<reference evidence="10" key="1">
    <citation type="submission" date="2016-10" db="EMBL/GenBank/DDBJ databases">
        <authorList>
            <person name="Varghese N."/>
            <person name="Submissions S."/>
        </authorList>
    </citation>
    <scope>NUCLEOTIDE SEQUENCE [LARGE SCALE GENOMIC DNA]</scope>
    <source>
        <strain evidence="10">CGMCC 4.3530</strain>
    </source>
</reference>
<dbReference type="AlphaFoldDB" id="A0A1H2YT14"/>
<evidence type="ECO:0000256" key="1">
    <source>
        <dbReference type="ARBA" id="ARBA00004651"/>
    </source>
</evidence>
<proteinExistence type="inferred from homology"/>